<keyword evidence="4" id="KW-1185">Reference proteome</keyword>
<reference evidence="3" key="1">
    <citation type="submission" date="2022-11" db="EMBL/GenBank/DDBJ databases">
        <authorList>
            <person name="Petersen C."/>
        </authorList>
    </citation>
    <scope>NUCLEOTIDE SEQUENCE</scope>
    <source>
        <strain evidence="3">IBT 29864</strain>
    </source>
</reference>
<name>A0A9W9VDD6_9EURO</name>
<dbReference type="PANTHER" id="PTHR43968:SF8">
    <property type="entry name" value="S-TRANSFERASE, PUTATIVE (AFU_ORTHOLOGUE AFUA_2G00590)-RELATED"/>
    <property type="match status" value="1"/>
</dbReference>
<dbReference type="GeneID" id="81437364"/>
<evidence type="ECO:0000259" key="1">
    <source>
        <dbReference type="PROSITE" id="PS50404"/>
    </source>
</evidence>
<dbReference type="EMBL" id="JAPZBS010000004">
    <property type="protein sequence ID" value="KAJ5377847.1"/>
    <property type="molecule type" value="Genomic_DNA"/>
</dbReference>
<dbReference type="InterPro" id="IPR036282">
    <property type="entry name" value="Glutathione-S-Trfase_C_sf"/>
</dbReference>
<dbReference type="SFLD" id="SFLDS00019">
    <property type="entry name" value="Glutathione_Transferase_(cytos"/>
    <property type="match status" value="1"/>
</dbReference>
<dbReference type="AlphaFoldDB" id="A0A9W9VDD6"/>
<dbReference type="Gene3D" id="3.40.30.10">
    <property type="entry name" value="Glutaredoxin"/>
    <property type="match status" value="1"/>
</dbReference>
<dbReference type="InterPro" id="IPR010987">
    <property type="entry name" value="Glutathione-S-Trfase_C-like"/>
</dbReference>
<dbReference type="InterPro" id="IPR050983">
    <property type="entry name" value="GST_Omega/HSP26"/>
</dbReference>
<dbReference type="InterPro" id="IPR036249">
    <property type="entry name" value="Thioredoxin-like_sf"/>
</dbReference>
<organism evidence="3 4">
    <name type="scientific">Penicillium cataractarum</name>
    <dbReference type="NCBI Taxonomy" id="2100454"/>
    <lineage>
        <taxon>Eukaryota</taxon>
        <taxon>Fungi</taxon>
        <taxon>Dikarya</taxon>
        <taxon>Ascomycota</taxon>
        <taxon>Pezizomycotina</taxon>
        <taxon>Eurotiomycetes</taxon>
        <taxon>Eurotiomycetidae</taxon>
        <taxon>Eurotiales</taxon>
        <taxon>Aspergillaceae</taxon>
        <taxon>Penicillium</taxon>
    </lineage>
</organism>
<sequence length="236" mass="26486">MATASVILYTNRNCPWAHRVHIALAELALPFEEKIIDYSKPRTPEYLKINPSGRVPTMIYNGHIIIESSIIAQFLADSVASTHLIPRTGEAQGALVRERIAFFVETYFSKANIYYYRAIEAKTDEDAEDLGKRYSDAIVTDVEPLLQDAEPFFNGSTKLTMAEVLTASFIIRIFTLPFTENAPLPKSMIANLEESAPNFYAWARATMEHPSVNSIYNTDACAAEMRDRRAKARALA</sequence>
<evidence type="ECO:0000259" key="2">
    <source>
        <dbReference type="PROSITE" id="PS50405"/>
    </source>
</evidence>
<dbReference type="RefSeq" id="XP_056556710.1">
    <property type="nucleotide sequence ID" value="XM_056698185.1"/>
</dbReference>
<dbReference type="InterPro" id="IPR004045">
    <property type="entry name" value="Glutathione_S-Trfase_N"/>
</dbReference>
<protein>
    <submittedName>
        <fullName evidence="3">Thioredoxin-like protein</fullName>
    </submittedName>
</protein>
<proteinExistence type="predicted"/>
<dbReference type="PANTHER" id="PTHR43968">
    <property type="match status" value="1"/>
</dbReference>
<evidence type="ECO:0000313" key="4">
    <source>
        <dbReference type="Proteomes" id="UP001147782"/>
    </source>
</evidence>
<dbReference type="Gene3D" id="1.20.1050.10">
    <property type="match status" value="1"/>
</dbReference>
<gene>
    <name evidence="3" type="ORF">N7496_005256</name>
</gene>
<reference evidence="3" key="2">
    <citation type="journal article" date="2023" name="IMA Fungus">
        <title>Comparative genomic study of the Penicillium genus elucidates a diverse pangenome and 15 lateral gene transfer events.</title>
        <authorList>
            <person name="Petersen C."/>
            <person name="Sorensen T."/>
            <person name="Nielsen M.R."/>
            <person name="Sondergaard T.E."/>
            <person name="Sorensen J.L."/>
            <person name="Fitzpatrick D.A."/>
            <person name="Frisvad J.C."/>
            <person name="Nielsen K.L."/>
        </authorList>
    </citation>
    <scope>NUCLEOTIDE SEQUENCE</scope>
    <source>
        <strain evidence="3">IBT 29864</strain>
    </source>
</reference>
<feature type="domain" description="GST C-terminal" evidence="2">
    <location>
        <begin position="89"/>
        <end position="234"/>
    </location>
</feature>
<dbReference type="InterPro" id="IPR040079">
    <property type="entry name" value="Glutathione_S-Trfase"/>
</dbReference>
<comment type="caution">
    <text evidence="3">The sequence shown here is derived from an EMBL/GenBank/DDBJ whole genome shotgun (WGS) entry which is preliminary data.</text>
</comment>
<dbReference type="SFLD" id="SFLDG00358">
    <property type="entry name" value="Main_(cytGST)"/>
    <property type="match status" value="1"/>
</dbReference>
<dbReference type="SUPFAM" id="SSF47616">
    <property type="entry name" value="GST C-terminal domain-like"/>
    <property type="match status" value="1"/>
</dbReference>
<dbReference type="OrthoDB" id="202840at2759"/>
<dbReference type="SUPFAM" id="SSF52833">
    <property type="entry name" value="Thioredoxin-like"/>
    <property type="match status" value="1"/>
</dbReference>
<dbReference type="Proteomes" id="UP001147782">
    <property type="component" value="Unassembled WGS sequence"/>
</dbReference>
<dbReference type="CDD" id="cd00570">
    <property type="entry name" value="GST_N_family"/>
    <property type="match status" value="1"/>
</dbReference>
<dbReference type="Pfam" id="PF13409">
    <property type="entry name" value="GST_N_2"/>
    <property type="match status" value="1"/>
</dbReference>
<accession>A0A9W9VDD6</accession>
<dbReference type="PROSITE" id="PS50405">
    <property type="entry name" value="GST_CTER"/>
    <property type="match status" value="1"/>
</dbReference>
<dbReference type="PROSITE" id="PS50404">
    <property type="entry name" value="GST_NTER"/>
    <property type="match status" value="1"/>
</dbReference>
<evidence type="ECO:0000313" key="3">
    <source>
        <dbReference type="EMBL" id="KAJ5377847.1"/>
    </source>
</evidence>
<dbReference type="GO" id="GO:0005737">
    <property type="term" value="C:cytoplasm"/>
    <property type="evidence" value="ECO:0007669"/>
    <property type="project" value="TreeGrafter"/>
</dbReference>
<feature type="domain" description="GST N-terminal" evidence="1">
    <location>
        <begin position="4"/>
        <end position="83"/>
    </location>
</feature>